<dbReference type="CDD" id="cd06464">
    <property type="entry name" value="ACD_sHsps-like"/>
    <property type="match status" value="1"/>
</dbReference>
<evidence type="ECO:0000313" key="1">
    <source>
        <dbReference type="EMBL" id="QTA80138.1"/>
    </source>
</evidence>
<dbReference type="KEGG" id="dli:dnl_24280"/>
<dbReference type="AlphaFoldDB" id="A0A975B7L8"/>
<keyword evidence="2" id="KW-1185">Reference proteome</keyword>
<proteinExistence type="predicted"/>
<dbReference type="Gene3D" id="2.60.40.790">
    <property type="match status" value="1"/>
</dbReference>
<dbReference type="Proteomes" id="UP000663720">
    <property type="component" value="Chromosome"/>
</dbReference>
<dbReference type="InterPro" id="IPR008978">
    <property type="entry name" value="HSP20-like_chaperone"/>
</dbReference>
<dbReference type="EMBL" id="CP061799">
    <property type="protein sequence ID" value="QTA80138.1"/>
    <property type="molecule type" value="Genomic_DNA"/>
</dbReference>
<name>A0A975B7L8_9BACT</name>
<sequence length="68" mass="7952">MLFFIIDKIIFIFIILLKRKNDFSKHGISIYDLRIDINKGKKDITIKAEIPGIEADDIEVYLDHRTAC</sequence>
<evidence type="ECO:0000313" key="2">
    <source>
        <dbReference type="Proteomes" id="UP000663720"/>
    </source>
</evidence>
<gene>
    <name evidence="1" type="ORF">dnl_24280</name>
</gene>
<reference evidence="1" key="1">
    <citation type="journal article" date="2021" name="Microb. Physiol.">
        <title>Proteogenomic Insights into the Physiology of Marine, Sulfate-Reducing, Filamentous Desulfonema limicola and Desulfonema magnum.</title>
        <authorList>
            <person name="Schnaars V."/>
            <person name="Wohlbrand L."/>
            <person name="Scheve S."/>
            <person name="Hinrichs C."/>
            <person name="Reinhardt R."/>
            <person name="Rabus R."/>
        </authorList>
    </citation>
    <scope>NUCLEOTIDE SEQUENCE</scope>
    <source>
        <strain evidence="1">5ac10</strain>
    </source>
</reference>
<protein>
    <submittedName>
        <fullName evidence="1">HSP20-like domain-containing protein</fullName>
    </submittedName>
</protein>
<organism evidence="1 2">
    <name type="scientific">Desulfonema limicola</name>
    <dbReference type="NCBI Taxonomy" id="45656"/>
    <lineage>
        <taxon>Bacteria</taxon>
        <taxon>Pseudomonadati</taxon>
        <taxon>Thermodesulfobacteriota</taxon>
        <taxon>Desulfobacteria</taxon>
        <taxon>Desulfobacterales</taxon>
        <taxon>Desulfococcaceae</taxon>
        <taxon>Desulfonema</taxon>
    </lineage>
</organism>
<accession>A0A975B7L8</accession>
<dbReference type="SUPFAM" id="SSF49764">
    <property type="entry name" value="HSP20-like chaperones"/>
    <property type="match status" value="1"/>
</dbReference>